<dbReference type="GO" id="GO:0016811">
    <property type="term" value="F:hydrolase activity, acting on carbon-nitrogen (but not peptide) bonds, in linear amides"/>
    <property type="evidence" value="ECO:0007669"/>
    <property type="project" value="TreeGrafter"/>
</dbReference>
<name>A0A0W1RDE4_9EURY</name>
<evidence type="ECO:0000313" key="5">
    <source>
        <dbReference type="EMBL" id="KTG11502.1"/>
    </source>
</evidence>
<evidence type="ECO:0000256" key="1">
    <source>
        <dbReference type="ARBA" id="ARBA00001947"/>
    </source>
</evidence>
<accession>A0A0W1RDE4</accession>
<reference evidence="5 6" key="1">
    <citation type="submission" date="2015-12" db="EMBL/GenBank/DDBJ databases">
        <title>Haloprofundus marisrubri gen. nov., sp. nov., an extremely halophilic archaeon isolated from the Discovery deep brine-seawater interface in the Red Sea.</title>
        <authorList>
            <person name="Zhang G."/>
            <person name="Stingl U."/>
            <person name="Rashid M."/>
        </authorList>
    </citation>
    <scope>NUCLEOTIDE SEQUENCE [LARGE SCALE GENOMIC DNA]</scope>
    <source>
        <strain evidence="5 6">SB9</strain>
    </source>
</reference>
<dbReference type="GO" id="GO:0046872">
    <property type="term" value="F:metal ion binding"/>
    <property type="evidence" value="ECO:0007669"/>
    <property type="project" value="UniProtKB-KW"/>
</dbReference>
<protein>
    <submittedName>
        <fullName evidence="5">Creatinine amidohydrolase</fullName>
    </submittedName>
</protein>
<keyword evidence="4" id="KW-0862">Zinc</keyword>
<proteinExistence type="predicted"/>
<dbReference type="Gene3D" id="3.40.50.10310">
    <property type="entry name" value="Creatininase"/>
    <property type="match status" value="1"/>
</dbReference>
<evidence type="ECO:0000256" key="4">
    <source>
        <dbReference type="ARBA" id="ARBA00022833"/>
    </source>
</evidence>
<evidence type="ECO:0000256" key="2">
    <source>
        <dbReference type="ARBA" id="ARBA00022723"/>
    </source>
</evidence>
<evidence type="ECO:0000256" key="3">
    <source>
        <dbReference type="ARBA" id="ARBA00022801"/>
    </source>
</evidence>
<dbReference type="AlphaFoldDB" id="A0A0W1RDE4"/>
<dbReference type="STRING" id="1514971.AUR64_04200"/>
<evidence type="ECO:0000313" key="6">
    <source>
        <dbReference type="Proteomes" id="UP000054387"/>
    </source>
</evidence>
<comment type="cofactor">
    <cofactor evidence="1">
        <name>Zn(2+)</name>
        <dbReference type="ChEBI" id="CHEBI:29105"/>
    </cofactor>
</comment>
<keyword evidence="6" id="KW-1185">Reference proteome</keyword>
<dbReference type="Pfam" id="PF02633">
    <property type="entry name" value="Creatininase"/>
    <property type="match status" value="1"/>
</dbReference>
<dbReference type="PANTHER" id="PTHR35005:SF1">
    <property type="entry name" value="2-AMINO-5-FORMYLAMINO-6-RIBOSYLAMINOPYRIMIDIN-4(3H)-ONE 5'-MONOPHOSPHATE DEFORMYLASE"/>
    <property type="match status" value="1"/>
</dbReference>
<dbReference type="InterPro" id="IPR003785">
    <property type="entry name" value="Creatininase/forma_Hydrolase"/>
</dbReference>
<keyword evidence="2" id="KW-0479">Metal-binding</keyword>
<dbReference type="Proteomes" id="UP000054387">
    <property type="component" value="Unassembled WGS sequence"/>
</dbReference>
<dbReference type="GO" id="GO:0009231">
    <property type="term" value="P:riboflavin biosynthetic process"/>
    <property type="evidence" value="ECO:0007669"/>
    <property type="project" value="TreeGrafter"/>
</dbReference>
<gene>
    <name evidence="5" type="ORF">AUR64_04200</name>
</gene>
<comment type="caution">
    <text evidence="5">The sequence shown here is derived from an EMBL/GenBank/DDBJ whole genome shotgun (WGS) entry which is preliminary data.</text>
</comment>
<dbReference type="EMBL" id="LOPU01000004">
    <property type="protein sequence ID" value="KTG11502.1"/>
    <property type="molecule type" value="Genomic_DNA"/>
</dbReference>
<dbReference type="PANTHER" id="PTHR35005">
    <property type="entry name" value="3-DEHYDRO-SCYLLO-INOSOSE HYDROLASE"/>
    <property type="match status" value="1"/>
</dbReference>
<dbReference type="SUPFAM" id="SSF102215">
    <property type="entry name" value="Creatininase"/>
    <property type="match status" value="1"/>
</dbReference>
<keyword evidence="3 5" id="KW-0378">Hydrolase</keyword>
<dbReference type="InterPro" id="IPR024087">
    <property type="entry name" value="Creatininase-like_sf"/>
</dbReference>
<sequence length="260" mass="27845">MLSPAAWATKTRLEISEVATADGSVAVIPVGSIEQHGHHLPVATDTFLADAVSHHGAERVIDDFPILVTPPVWTGYSPHHMSLGGTLTVELTDLLDVLTHLAESAIEHGFDAICFVNGHGGNASLVDNTVSVIGKEHSEVEVTGVTYFSLAASFIDNIRESELGGMAHGGEFETSLMLHLYPELVKEDAPAEYLEDPYDHGGKDLVEGGPLSSYRPFEDFSDSGAIGDPSLASAEKGEEIMSRLGDELETIFQQIHDEAK</sequence>
<organism evidence="5 6">
    <name type="scientific">Haloprofundus marisrubri</name>
    <dbReference type="NCBI Taxonomy" id="1514971"/>
    <lineage>
        <taxon>Archaea</taxon>
        <taxon>Methanobacteriati</taxon>
        <taxon>Methanobacteriota</taxon>
        <taxon>Stenosarchaea group</taxon>
        <taxon>Halobacteria</taxon>
        <taxon>Halobacteriales</taxon>
        <taxon>Haloferacaceae</taxon>
        <taxon>Haloprofundus</taxon>
    </lineage>
</organism>